<dbReference type="InterPro" id="IPR038610">
    <property type="entry name" value="FliK-like_C_sf"/>
</dbReference>
<dbReference type="PANTHER" id="PTHR37533">
    <property type="entry name" value="FLAGELLAR HOOK-LENGTH CONTROL PROTEIN"/>
    <property type="match status" value="1"/>
</dbReference>
<proteinExistence type="inferred from homology"/>
<dbReference type="InterPro" id="IPR052563">
    <property type="entry name" value="FliK"/>
</dbReference>
<name>A0ABW8GHA4_9PROT</name>
<evidence type="ECO:0000259" key="4">
    <source>
        <dbReference type="Pfam" id="PF02120"/>
    </source>
</evidence>
<gene>
    <name evidence="5" type="ORF">ACIKP9_00750</name>
</gene>
<comment type="caution">
    <text evidence="5">The sequence shown here is derived from an EMBL/GenBank/DDBJ whole genome shotgun (WGS) entry which is preliminary data.</text>
</comment>
<organism evidence="5 6">
    <name type="scientific">Methylobacillus methanolivorans</name>
    <dbReference type="NCBI Taxonomy" id="1848927"/>
    <lineage>
        <taxon>Bacteria</taxon>
        <taxon>Pseudomonadati</taxon>
        <taxon>Pseudomonadota</taxon>
        <taxon>Betaproteobacteria</taxon>
        <taxon>Nitrosomonadales</taxon>
        <taxon>Methylophilaceae</taxon>
        <taxon>Methylobacillus</taxon>
    </lineage>
</organism>
<dbReference type="Proteomes" id="UP001617669">
    <property type="component" value="Unassembled WGS sequence"/>
</dbReference>
<accession>A0ABW8GHA4</accession>
<comment type="function">
    <text evidence="1">Controls the length of the flagellar hook.</text>
</comment>
<evidence type="ECO:0000256" key="2">
    <source>
        <dbReference type="ARBA" id="ARBA00009149"/>
    </source>
</evidence>
<keyword evidence="5" id="KW-0282">Flagellum</keyword>
<dbReference type="EMBL" id="JBIWXY010000001">
    <property type="protein sequence ID" value="MFJ5444748.1"/>
    <property type="molecule type" value="Genomic_DNA"/>
</dbReference>
<dbReference type="PANTHER" id="PTHR37533:SF2">
    <property type="entry name" value="FLAGELLAR HOOK-LENGTH CONTROL PROTEIN"/>
    <property type="match status" value="1"/>
</dbReference>
<feature type="domain" description="Flagellar hook-length control protein-like C-terminal" evidence="4">
    <location>
        <begin position="256"/>
        <end position="339"/>
    </location>
</feature>
<dbReference type="InterPro" id="IPR021136">
    <property type="entry name" value="Flagellar_hook_control-like_C"/>
</dbReference>
<dbReference type="PRINTS" id="PR01007">
    <property type="entry name" value="FLGHOOKFLIK"/>
</dbReference>
<evidence type="ECO:0000256" key="3">
    <source>
        <dbReference type="ARBA" id="ARBA00022795"/>
    </source>
</evidence>
<dbReference type="Pfam" id="PF02120">
    <property type="entry name" value="Flg_hook"/>
    <property type="match status" value="1"/>
</dbReference>
<evidence type="ECO:0000256" key="1">
    <source>
        <dbReference type="ARBA" id="ARBA00003944"/>
    </source>
</evidence>
<evidence type="ECO:0000313" key="5">
    <source>
        <dbReference type="EMBL" id="MFJ5444748.1"/>
    </source>
</evidence>
<reference evidence="5 6" key="1">
    <citation type="submission" date="2024-11" db="EMBL/GenBank/DDBJ databases">
        <authorList>
            <person name="Kaparullina E.N."/>
            <person name="Delegan Y.A."/>
            <person name="Doronina N.V."/>
        </authorList>
    </citation>
    <scope>NUCLEOTIDE SEQUENCE [LARGE SCALE GENOMIC DNA]</scope>
    <source>
        <strain evidence="5 6">7sh_L</strain>
    </source>
</reference>
<dbReference type="InterPro" id="IPR001635">
    <property type="entry name" value="Flag_hook_Flik"/>
</dbReference>
<dbReference type="CDD" id="cd17470">
    <property type="entry name" value="T3SS_Flik_C"/>
    <property type="match status" value="1"/>
</dbReference>
<keyword evidence="5" id="KW-0966">Cell projection</keyword>
<keyword evidence="6" id="KW-1185">Reference proteome</keyword>
<protein>
    <submittedName>
        <fullName evidence="5">Flagellar hook-length control protein FliK</fullName>
    </submittedName>
</protein>
<keyword evidence="5" id="KW-0969">Cilium</keyword>
<sequence>MQNIPVPSQAAILNNTAASATAAKAAKSSSTANEGPAFKDVLAKQVQAEVKQVGNTEHAMQKQRMLLQLKLGAESQPEVDPELLPAELIVDPKLVQEEVLSVADTDKELLPAQDAALITQEPAPVATDPQPIAAAVTPDVQRRPAVEVAEELEQLGAQRAPLEWQGKDKPAADVELDVDKTAMSTAASIAKTPANDEQSTLFADALEQMQQQAQVTVAAPLQQPQQAQQAAAAMDVRGNLVPTPFGQPGWNQAIGQKVVWMAAGGEQTASLTLNPPDLGPLQVVIHVHNNQADTTFLSDQADVRRALEDGMDNLRQMMSESGLQLGQANVRSGQQEAQQQATGMNRANAGAQGNEAETVLAKAAKVMGLVDTFA</sequence>
<dbReference type="RefSeq" id="WP_400877988.1">
    <property type="nucleotide sequence ID" value="NZ_JBIWXY010000001.1"/>
</dbReference>
<comment type="similarity">
    <text evidence="2">Belongs to the FliK family.</text>
</comment>
<dbReference type="Gene3D" id="3.30.750.140">
    <property type="match status" value="1"/>
</dbReference>
<keyword evidence="3" id="KW-1005">Bacterial flagellum biogenesis</keyword>
<evidence type="ECO:0000313" key="6">
    <source>
        <dbReference type="Proteomes" id="UP001617669"/>
    </source>
</evidence>